<dbReference type="EMBL" id="VULN01000010">
    <property type="protein sequence ID" value="MSS82491.1"/>
    <property type="molecule type" value="Genomic_DNA"/>
</dbReference>
<accession>A0A6N7VZB6</accession>
<evidence type="ECO:0000313" key="2">
    <source>
        <dbReference type="Proteomes" id="UP000441455"/>
    </source>
</evidence>
<dbReference type="RefSeq" id="WP_154488329.1">
    <property type="nucleotide sequence ID" value="NZ_VULN01000010.1"/>
</dbReference>
<comment type="caution">
    <text evidence="1">The sequence shown here is derived from an EMBL/GenBank/DDBJ whole genome shotgun (WGS) entry which is preliminary data.</text>
</comment>
<dbReference type="OrthoDB" id="2648199at2"/>
<gene>
    <name evidence="1" type="ORF">FX155_07780</name>
</gene>
<name>A0A6N7VZB6_ACIFE</name>
<sequence>MKWVDEMMALEEGCHHVHCPSCGSTQLESGFVLIDKKEKMGFNAIWCNHCHKGKIISRCKQSGNIKTIENIPSNIDYY</sequence>
<proteinExistence type="predicted"/>
<reference evidence="1 2" key="1">
    <citation type="submission" date="2019-08" db="EMBL/GenBank/DDBJ databases">
        <title>In-depth cultivation of the pig gut microbiome towards novel bacterial diversity and tailored functional studies.</title>
        <authorList>
            <person name="Wylensek D."/>
            <person name="Hitch T.C.A."/>
            <person name="Clavel T."/>
        </authorList>
    </citation>
    <scope>NUCLEOTIDE SEQUENCE [LARGE SCALE GENOMIC DNA]</scope>
    <source>
        <strain evidence="1 2">WCA-389-WT-5B</strain>
    </source>
</reference>
<dbReference type="Proteomes" id="UP000441455">
    <property type="component" value="Unassembled WGS sequence"/>
</dbReference>
<protein>
    <submittedName>
        <fullName evidence="1">Uncharacterized protein</fullName>
    </submittedName>
</protein>
<dbReference type="AlphaFoldDB" id="A0A6N7VZB6"/>
<evidence type="ECO:0000313" key="1">
    <source>
        <dbReference type="EMBL" id="MSS82491.1"/>
    </source>
</evidence>
<organism evidence="1 2">
    <name type="scientific">Acidaminococcus fermentans</name>
    <dbReference type="NCBI Taxonomy" id="905"/>
    <lineage>
        <taxon>Bacteria</taxon>
        <taxon>Bacillati</taxon>
        <taxon>Bacillota</taxon>
        <taxon>Negativicutes</taxon>
        <taxon>Acidaminococcales</taxon>
        <taxon>Acidaminococcaceae</taxon>
        <taxon>Acidaminococcus</taxon>
    </lineage>
</organism>